<keyword evidence="1" id="KW-0812">Transmembrane</keyword>
<organism evidence="3 4">
    <name type="scientific">Benzoatithermus flavus</name>
    <dbReference type="NCBI Taxonomy" id="3108223"/>
    <lineage>
        <taxon>Bacteria</taxon>
        <taxon>Pseudomonadati</taxon>
        <taxon>Pseudomonadota</taxon>
        <taxon>Alphaproteobacteria</taxon>
        <taxon>Geminicoccales</taxon>
        <taxon>Geminicoccaceae</taxon>
        <taxon>Benzoatithermus</taxon>
    </lineage>
</organism>
<reference evidence="3 4" key="1">
    <citation type="submission" date="2024-01" db="EMBL/GenBank/DDBJ databases">
        <title>Multi-omics insights into the function and evolution of sodium benzoate biodegradation pathways in Benzoatithermus flavus gen. nov., sp. nov. from hot spring.</title>
        <authorList>
            <person name="Hu C.-J."/>
            <person name="Li W.-J."/>
        </authorList>
    </citation>
    <scope>NUCLEOTIDE SEQUENCE [LARGE SCALE GENOMIC DNA]</scope>
    <source>
        <strain evidence="3 4">SYSU G07066</strain>
    </source>
</reference>
<dbReference type="PANTHER" id="PTHR43081">
    <property type="entry name" value="ADENYLATE CYCLASE, TERMINAL-DIFFERENTIATION SPECIFIC-RELATED"/>
    <property type="match status" value="1"/>
</dbReference>
<dbReference type="SUPFAM" id="SSF55073">
    <property type="entry name" value="Nucleotide cyclase"/>
    <property type="match status" value="1"/>
</dbReference>
<sequence>MPRRPITSGPWLQTLPLALVIMLSSLGVLVGVLGLRSTGVLQPLELRAYDALLRLVRLGAPSDPRITLVLAREADLTRYDWPLSDDVLAEALERILAHEPRAIGLDLFRDRPVPPGHERLARLLHDDPRVFAVMAYPDATGDGVAPPPAIDDPGRIGFADMVTDPDGIVRRGLLLLGGGDEAHWSLALRLAIAYLAPAGIVPTGGEEDPRLLRLGATTYLPLQAHDGGYAGIDDGGYQFLLAYPAGRAGFTILSLGQVLAGDSDPAALAGRVVIVGTMAESVKDTFLTPLTGEAGMPGAELHAQITSQLVRQALGEARPLRPVPWPVDAAWTGLWCLLGGLAALGMRRWHILPLVVVAGPGTLFTVAFGLLAFGYWIALLPPLFGAVATMLLQAGHLFHRERAERAMLMQLFATHLSPRIAEALWQVRGDVLERGGLRPQALEATVLFSDVRGYTTISEAMTPSILMDWLNDYIATMADIVAEHDGVVLELTGDGVLAVFGVPISRSDPMAIARDARNAVRCALAMSEALPELNAAFRARGLPEAAIRIGIHTGPVVAGSLGSAGRRKYAVVGDTVNIAARLEGYDKGSFAVDGRDGSHCRILVSGATYACLGGACTAVSIGKLDLKGRVGPIAVYRIMVAPDRARTLEGAGR</sequence>
<keyword evidence="1" id="KW-1133">Transmembrane helix</keyword>
<evidence type="ECO:0000313" key="4">
    <source>
        <dbReference type="Proteomes" id="UP001375743"/>
    </source>
</evidence>
<protein>
    <submittedName>
        <fullName evidence="3">Adenylate/guanylate cyclase domain-containing protein</fullName>
    </submittedName>
</protein>
<keyword evidence="4" id="KW-1185">Reference proteome</keyword>
<dbReference type="InterPro" id="IPR050697">
    <property type="entry name" value="Adenylyl/Guanylyl_Cyclase_3/4"/>
</dbReference>
<comment type="caution">
    <text evidence="3">The sequence shown here is derived from an EMBL/GenBank/DDBJ whole genome shotgun (WGS) entry which is preliminary data.</text>
</comment>
<evidence type="ECO:0000313" key="3">
    <source>
        <dbReference type="EMBL" id="MEK0084022.1"/>
    </source>
</evidence>
<gene>
    <name evidence="3" type="ORF">U1T56_12735</name>
</gene>
<dbReference type="InterPro" id="IPR001054">
    <property type="entry name" value="A/G_cyclase"/>
</dbReference>
<keyword evidence="1" id="KW-0472">Membrane</keyword>
<evidence type="ECO:0000259" key="2">
    <source>
        <dbReference type="PROSITE" id="PS50125"/>
    </source>
</evidence>
<dbReference type="SMART" id="SM01080">
    <property type="entry name" value="CHASE2"/>
    <property type="match status" value="1"/>
</dbReference>
<dbReference type="PANTHER" id="PTHR43081:SF1">
    <property type="entry name" value="ADENYLATE CYCLASE, TERMINAL-DIFFERENTIATION SPECIFIC"/>
    <property type="match status" value="1"/>
</dbReference>
<dbReference type="Gene3D" id="3.30.70.1230">
    <property type="entry name" value="Nucleotide cyclase"/>
    <property type="match status" value="1"/>
</dbReference>
<accession>A0ABU8XS31</accession>
<feature type="transmembrane region" description="Helical" evidence="1">
    <location>
        <begin position="12"/>
        <end position="35"/>
    </location>
</feature>
<dbReference type="EMBL" id="JBBLZC010000011">
    <property type="protein sequence ID" value="MEK0084022.1"/>
    <property type="molecule type" value="Genomic_DNA"/>
</dbReference>
<feature type="transmembrane region" description="Helical" evidence="1">
    <location>
        <begin position="325"/>
        <end position="344"/>
    </location>
</feature>
<dbReference type="Pfam" id="PF00211">
    <property type="entry name" value="Guanylate_cyc"/>
    <property type="match status" value="1"/>
</dbReference>
<feature type="transmembrane region" description="Helical" evidence="1">
    <location>
        <begin position="351"/>
        <end position="377"/>
    </location>
</feature>
<dbReference type="CDD" id="cd07302">
    <property type="entry name" value="CHD"/>
    <property type="match status" value="1"/>
</dbReference>
<feature type="transmembrane region" description="Helical" evidence="1">
    <location>
        <begin position="383"/>
        <end position="399"/>
    </location>
</feature>
<dbReference type="RefSeq" id="WP_418159871.1">
    <property type="nucleotide sequence ID" value="NZ_JBBLZC010000011.1"/>
</dbReference>
<dbReference type="InterPro" id="IPR007890">
    <property type="entry name" value="CHASE2"/>
</dbReference>
<feature type="domain" description="Guanylate cyclase" evidence="2">
    <location>
        <begin position="445"/>
        <end position="583"/>
    </location>
</feature>
<evidence type="ECO:0000256" key="1">
    <source>
        <dbReference type="SAM" id="Phobius"/>
    </source>
</evidence>
<dbReference type="Pfam" id="PF05226">
    <property type="entry name" value="CHASE2"/>
    <property type="match status" value="1"/>
</dbReference>
<name>A0ABU8XS31_9PROT</name>
<dbReference type="InterPro" id="IPR029787">
    <property type="entry name" value="Nucleotide_cyclase"/>
</dbReference>
<dbReference type="Proteomes" id="UP001375743">
    <property type="component" value="Unassembled WGS sequence"/>
</dbReference>
<dbReference type="SMART" id="SM00044">
    <property type="entry name" value="CYCc"/>
    <property type="match status" value="1"/>
</dbReference>
<proteinExistence type="predicted"/>
<dbReference type="PROSITE" id="PS50125">
    <property type="entry name" value="GUANYLATE_CYCLASE_2"/>
    <property type="match status" value="1"/>
</dbReference>